<evidence type="ECO:0000256" key="4">
    <source>
        <dbReference type="ARBA" id="ARBA00023136"/>
    </source>
</evidence>
<dbReference type="InterPro" id="IPR013525">
    <property type="entry name" value="ABC2_TM"/>
</dbReference>
<comment type="subcellular location">
    <subcellularLocation>
        <location evidence="1">Membrane</location>
        <topology evidence="1">Multi-pass membrane protein</topology>
    </subcellularLocation>
</comment>
<comment type="caution">
    <text evidence="7">The sequence shown here is derived from an EMBL/GenBank/DDBJ whole genome shotgun (WGS) entry which is preliminary data.</text>
</comment>
<protein>
    <submittedName>
        <fullName evidence="7">ABC-2 type transport system permease protein</fullName>
    </submittedName>
</protein>
<dbReference type="PANTHER" id="PTHR43027:SF2">
    <property type="entry name" value="TRANSPORT PERMEASE PROTEIN"/>
    <property type="match status" value="1"/>
</dbReference>
<keyword evidence="2 5" id="KW-0812">Transmembrane</keyword>
<dbReference type="GO" id="GO:0140359">
    <property type="term" value="F:ABC-type transporter activity"/>
    <property type="evidence" value="ECO:0007669"/>
    <property type="project" value="InterPro"/>
</dbReference>
<feature type="transmembrane region" description="Helical" evidence="5">
    <location>
        <begin position="174"/>
        <end position="196"/>
    </location>
</feature>
<feature type="transmembrane region" description="Helical" evidence="5">
    <location>
        <begin position="102"/>
        <end position="126"/>
    </location>
</feature>
<feature type="domain" description="ABC-2 type transporter transmembrane" evidence="6">
    <location>
        <begin position="10"/>
        <end position="214"/>
    </location>
</feature>
<keyword evidence="3 5" id="KW-1133">Transmembrane helix</keyword>
<dbReference type="GO" id="GO:0016020">
    <property type="term" value="C:membrane"/>
    <property type="evidence" value="ECO:0007669"/>
    <property type="project" value="UniProtKB-SubCell"/>
</dbReference>
<evidence type="ECO:0000259" key="6">
    <source>
        <dbReference type="Pfam" id="PF01061"/>
    </source>
</evidence>
<reference evidence="7 8" key="1">
    <citation type="submission" date="2020-08" db="EMBL/GenBank/DDBJ databases">
        <title>Genomic Encyclopedia of Type Strains, Phase III (KMG-III): the genomes of soil and plant-associated and newly described type strains.</title>
        <authorList>
            <person name="Whitman W."/>
        </authorList>
    </citation>
    <scope>NUCLEOTIDE SEQUENCE [LARGE SCALE GENOMIC DNA]</scope>
    <source>
        <strain evidence="7 8">CECT 8840</strain>
    </source>
</reference>
<evidence type="ECO:0000313" key="8">
    <source>
        <dbReference type="Proteomes" id="UP000552644"/>
    </source>
</evidence>
<feature type="transmembrane region" description="Helical" evidence="5">
    <location>
        <begin position="226"/>
        <end position="248"/>
    </location>
</feature>
<feature type="transmembrane region" description="Helical" evidence="5">
    <location>
        <begin position="25"/>
        <end position="44"/>
    </location>
</feature>
<dbReference type="AlphaFoldDB" id="A0A7W7VMY0"/>
<dbReference type="InterPro" id="IPR052902">
    <property type="entry name" value="ABC-2_transporter"/>
</dbReference>
<evidence type="ECO:0000256" key="3">
    <source>
        <dbReference type="ARBA" id="ARBA00022989"/>
    </source>
</evidence>
<keyword evidence="4 5" id="KW-0472">Membrane</keyword>
<gene>
    <name evidence="7" type="ORF">FHS44_003178</name>
</gene>
<sequence>MTVSARDLAVVTRFNGRLFWRDRTALSTSVALFLLLGTGMPLMMDRLQPGSPEFLLNMHLGVLATVLVVATFQQTAVTLSARRDQLLLKRMRATGLGDRDILGGEVANLVLQSTALTAVVSVALYALTSLPVPRDPLLYLFAVVAGALVLCLLGAAFTVVVPRSELAAPMAMPFFLLAGLGAGGFGPVTQMLPGWVGTVLGVLPTAAVTDMARVAYAARGGLVDDLGAAAVPTLKLALWAAAALLVIARRFRWESRKS</sequence>
<dbReference type="Proteomes" id="UP000552644">
    <property type="component" value="Unassembled WGS sequence"/>
</dbReference>
<keyword evidence="8" id="KW-1185">Reference proteome</keyword>
<feature type="transmembrane region" description="Helical" evidence="5">
    <location>
        <begin position="138"/>
        <end position="162"/>
    </location>
</feature>
<dbReference type="EMBL" id="JACHJP010000002">
    <property type="protein sequence ID" value="MBB4916093.1"/>
    <property type="molecule type" value="Genomic_DNA"/>
</dbReference>
<feature type="transmembrane region" description="Helical" evidence="5">
    <location>
        <begin position="56"/>
        <end position="81"/>
    </location>
</feature>
<dbReference type="Pfam" id="PF01061">
    <property type="entry name" value="ABC2_membrane"/>
    <property type="match status" value="1"/>
</dbReference>
<accession>A0A7W7VMY0</accession>
<evidence type="ECO:0000256" key="5">
    <source>
        <dbReference type="SAM" id="Phobius"/>
    </source>
</evidence>
<evidence type="ECO:0000313" key="7">
    <source>
        <dbReference type="EMBL" id="MBB4916093.1"/>
    </source>
</evidence>
<dbReference type="RefSeq" id="WP_184714969.1">
    <property type="nucleotide sequence ID" value="NZ_JACHJP010000002.1"/>
</dbReference>
<evidence type="ECO:0000256" key="2">
    <source>
        <dbReference type="ARBA" id="ARBA00022692"/>
    </source>
</evidence>
<name>A0A7W7VMY0_9ACTN</name>
<proteinExistence type="predicted"/>
<evidence type="ECO:0000256" key="1">
    <source>
        <dbReference type="ARBA" id="ARBA00004141"/>
    </source>
</evidence>
<dbReference type="PANTHER" id="PTHR43027">
    <property type="entry name" value="DOXORUBICIN RESISTANCE ABC TRANSPORTER PERMEASE PROTEIN DRRC-RELATED"/>
    <property type="match status" value="1"/>
</dbReference>
<organism evidence="7 8">
    <name type="scientific">Streptosporangium saharense</name>
    <dbReference type="NCBI Taxonomy" id="1706840"/>
    <lineage>
        <taxon>Bacteria</taxon>
        <taxon>Bacillati</taxon>
        <taxon>Actinomycetota</taxon>
        <taxon>Actinomycetes</taxon>
        <taxon>Streptosporangiales</taxon>
        <taxon>Streptosporangiaceae</taxon>
        <taxon>Streptosporangium</taxon>
    </lineage>
</organism>